<sequence length="63" mass="6900">IGALPICKVYIALSQFFSLDLHHLTSREVLHLSLAMNAHIARSPVALKCPDCYPQLASGIKNL</sequence>
<dbReference type="AlphaFoldDB" id="A0A2P5B036"/>
<protein>
    <submittedName>
        <fullName evidence="1">Uncharacterized protein</fullName>
    </submittedName>
</protein>
<evidence type="ECO:0000313" key="2">
    <source>
        <dbReference type="Proteomes" id="UP000237105"/>
    </source>
</evidence>
<keyword evidence="2" id="KW-1185">Reference proteome</keyword>
<feature type="non-terminal residue" evidence="1">
    <location>
        <position position="1"/>
    </location>
</feature>
<name>A0A2P5B036_PARAD</name>
<gene>
    <name evidence="1" type="ORF">PanWU01x14_284020</name>
</gene>
<comment type="caution">
    <text evidence="1">The sequence shown here is derived from an EMBL/GenBank/DDBJ whole genome shotgun (WGS) entry which is preliminary data.</text>
</comment>
<proteinExistence type="predicted"/>
<evidence type="ECO:0000313" key="1">
    <source>
        <dbReference type="EMBL" id="PON42162.1"/>
    </source>
</evidence>
<accession>A0A2P5B036</accession>
<dbReference type="Proteomes" id="UP000237105">
    <property type="component" value="Unassembled WGS sequence"/>
</dbReference>
<organism evidence="1 2">
    <name type="scientific">Parasponia andersonii</name>
    <name type="common">Sponia andersonii</name>
    <dbReference type="NCBI Taxonomy" id="3476"/>
    <lineage>
        <taxon>Eukaryota</taxon>
        <taxon>Viridiplantae</taxon>
        <taxon>Streptophyta</taxon>
        <taxon>Embryophyta</taxon>
        <taxon>Tracheophyta</taxon>
        <taxon>Spermatophyta</taxon>
        <taxon>Magnoliopsida</taxon>
        <taxon>eudicotyledons</taxon>
        <taxon>Gunneridae</taxon>
        <taxon>Pentapetalae</taxon>
        <taxon>rosids</taxon>
        <taxon>fabids</taxon>
        <taxon>Rosales</taxon>
        <taxon>Cannabaceae</taxon>
        <taxon>Parasponia</taxon>
    </lineage>
</organism>
<dbReference type="EMBL" id="JXTB01000398">
    <property type="protein sequence ID" value="PON42162.1"/>
    <property type="molecule type" value="Genomic_DNA"/>
</dbReference>
<reference evidence="2" key="1">
    <citation type="submission" date="2016-06" db="EMBL/GenBank/DDBJ databases">
        <title>Parallel loss of symbiosis genes in relatives of nitrogen-fixing non-legume Parasponia.</title>
        <authorList>
            <person name="Van Velzen R."/>
            <person name="Holmer R."/>
            <person name="Bu F."/>
            <person name="Rutten L."/>
            <person name="Van Zeijl A."/>
            <person name="Liu W."/>
            <person name="Santuari L."/>
            <person name="Cao Q."/>
            <person name="Sharma T."/>
            <person name="Shen D."/>
            <person name="Roswanjaya Y."/>
            <person name="Wardhani T."/>
            <person name="Kalhor M.S."/>
            <person name="Jansen J."/>
            <person name="Van den Hoogen J."/>
            <person name="Gungor B."/>
            <person name="Hartog M."/>
            <person name="Hontelez J."/>
            <person name="Verver J."/>
            <person name="Yang W.-C."/>
            <person name="Schijlen E."/>
            <person name="Repin R."/>
            <person name="Schilthuizen M."/>
            <person name="Schranz E."/>
            <person name="Heidstra R."/>
            <person name="Miyata K."/>
            <person name="Fedorova E."/>
            <person name="Kohlen W."/>
            <person name="Bisseling T."/>
            <person name="Smit S."/>
            <person name="Geurts R."/>
        </authorList>
    </citation>
    <scope>NUCLEOTIDE SEQUENCE [LARGE SCALE GENOMIC DNA]</scope>
    <source>
        <strain evidence="2">cv. WU1-14</strain>
    </source>
</reference>
<dbReference type="OrthoDB" id="10421919at2759"/>